<dbReference type="RefSeq" id="WP_267623273.1">
    <property type="nucleotide sequence ID" value="NZ_JAODIW010000008.1"/>
</dbReference>
<evidence type="ECO:0000256" key="2">
    <source>
        <dbReference type="ARBA" id="ARBA00022603"/>
    </source>
</evidence>
<dbReference type="Proteomes" id="UP001595921">
    <property type="component" value="Unassembled WGS sequence"/>
</dbReference>
<dbReference type="InterPro" id="IPR029063">
    <property type="entry name" value="SAM-dependent_MTases_sf"/>
</dbReference>
<evidence type="ECO:0000313" key="11">
    <source>
        <dbReference type="EMBL" id="MFC4360030.1"/>
    </source>
</evidence>
<dbReference type="Pfam" id="PF01555">
    <property type="entry name" value="N6_N4_Mtase"/>
    <property type="match status" value="1"/>
</dbReference>
<evidence type="ECO:0000256" key="1">
    <source>
        <dbReference type="ARBA" id="ARBA00010203"/>
    </source>
</evidence>
<comment type="similarity">
    <text evidence="1">Belongs to the N(4)/N(6)-methyltransferase family. N(4) subfamily.</text>
</comment>
<evidence type="ECO:0000313" key="12">
    <source>
        <dbReference type="Proteomes" id="UP001595921"/>
    </source>
</evidence>
<dbReference type="GO" id="GO:0015667">
    <property type="term" value="F:site-specific DNA-methyltransferase (cytosine-N4-specific) activity"/>
    <property type="evidence" value="ECO:0007669"/>
    <property type="project" value="UniProtKB-EC"/>
</dbReference>
<dbReference type="InterPro" id="IPR001091">
    <property type="entry name" value="RM_Methyltransferase"/>
</dbReference>
<dbReference type="PROSITE" id="PS00093">
    <property type="entry name" value="N4_MTASE"/>
    <property type="match status" value="1"/>
</dbReference>
<evidence type="ECO:0000256" key="6">
    <source>
        <dbReference type="ARBA" id="ARBA00023125"/>
    </source>
</evidence>
<keyword evidence="4 8" id="KW-0949">S-adenosyl-L-methionine</keyword>
<keyword evidence="2 8" id="KW-0489">Methyltransferase</keyword>
<keyword evidence="12" id="KW-1185">Reference proteome</keyword>
<keyword evidence="5 8" id="KW-0680">Restriction system</keyword>
<sequence>MRTEHRLYVADAADMAAVDDGAVDLVVTSPPYPMIEMWDDLFAEQEPAVRDALDRGDGETAFERMHETLDAVWDEVVRVLAPGGIACVNVGDATRSLDDGFRQYPNHARVLAALRERGLRALPDILWRKPTNSLTKFMGSGMLPSNAYVTLEHEYVLVFRKGETRRFPPGDDARYESAFFWEERNRWFSDLWELGGTTQTLADREDAADSGAGTGAGGTGGAGDADDATESEGATDVRDRSAAYPLELPLRLVRMYSAYGDTVLDPFWGTGTTTLAAMLAARDSVGYELDPDFVAAFDDRRSGLAERSDRHLSARLERHRDFLADRDRDPNYEAVHYDVPVVTKQERRIRFYAVDGVDRIDDTDSGEGGTRETTAPARRYRVDYTPFEG</sequence>
<proteinExistence type="inferred from homology"/>
<name>A0ABD5PGW2_9EURY</name>
<protein>
    <recommendedName>
        <fullName evidence="8">Type II methyltransferase</fullName>
        <ecNumber evidence="8">2.1.1.113</ecNumber>
    </recommendedName>
    <alternativeName>
        <fullName evidence="8">N-4 cytosine-specific methyltransferase</fullName>
    </alternativeName>
</protein>
<evidence type="ECO:0000256" key="8">
    <source>
        <dbReference type="RuleBase" id="RU362026"/>
    </source>
</evidence>
<evidence type="ECO:0000256" key="9">
    <source>
        <dbReference type="SAM" id="MobiDB-lite"/>
    </source>
</evidence>
<evidence type="ECO:0000256" key="4">
    <source>
        <dbReference type="ARBA" id="ARBA00022691"/>
    </source>
</evidence>
<comment type="caution">
    <text evidence="11">The sequence shown here is derived from an EMBL/GenBank/DDBJ whole genome shotgun (WGS) entry which is preliminary data.</text>
</comment>
<dbReference type="Gene3D" id="3.40.50.150">
    <property type="entry name" value="Vaccinia Virus protein VP39"/>
    <property type="match status" value="1"/>
</dbReference>
<feature type="domain" description="DNA methylase N-4/N-6" evidence="10">
    <location>
        <begin position="23"/>
        <end position="296"/>
    </location>
</feature>
<accession>A0ABD5PGW2</accession>
<organism evidence="11 12">
    <name type="scientific">Halobium salinum</name>
    <dbReference type="NCBI Taxonomy" id="1364940"/>
    <lineage>
        <taxon>Archaea</taxon>
        <taxon>Methanobacteriati</taxon>
        <taxon>Methanobacteriota</taxon>
        <taxon>Stenosarchaea group</taxon>
        <taxon>Halobacteria</taxon>
        <taxon>Halobacteriales</taxon>
        <taxon>Haloferacaceae</taxon>
        <taxon>Halobium</taxon>
    </lineage>
</organism>
<keyword evidence="3" id="KW-0808">Transferase</keyword>
<dbReference type="EMBL" id="JBHSDS010000010">
    <property type="protein sequence ID" value="MFC4360030.1"/>
    <property type="molecule type" value="Genomic_DNA"/>
</dbReference>
<evidence type="ECO:0000256" key="7">
    <source>
        <dbReference type="ARBA" id="ARBA00049120"/>
    </source>
</evidence>
<reference evidence="11 12" key="1">
    <citation type="journal article" date="2019" name="Int. J. Syst. Evol. Microbiol.">
        <title>The Global Catalogue of Microorganisms (GCM) 10K type strain sequencing project: providing services to taxonomists for standard genome sequencing and annotation.</title>
        <authorList>
            <consortium name="The Broad Institute Genomics Platform"/>
            <consortium name="The Broad Institute Genome Sequencing Center for Infectious Disease"/>
            <person name="Wu L."/>
            <person name="Ma J."/>
        </authorList>
    </citation>
    <scope>NUCLEOTIDE SEQUENCE [LARGE SCALE GENOMIC DNA]</scope>
    <source>
        <strain evidence="11 12">CGMCC 1.12553</strain>
    </source>
</reference>
<dbReference type="GO" id="GO:0032259">
    <property type="term" value="P:methylation"/>
    <property type="evidence" value="ECO:0007669"/>
    <property type="project" value="UniProtKB-KW"/>
</dbReference>
<dbReference type="GO" id="GO:0003677">
    <property type="term" value="F:DNA binding"/>
    <property type="evidence" value="ECO:0007669"/>
    <property type="project" value="UniProtKB-KW"/>
</dbReference>
<dbReference type="SUPFAM" id="SSF53335">
    <property type="entry name" value="S-adenosyl-L-methionine-dependent methyltransferases"/>
    <property type="match status" value="1"/>
</dbReference>
<gene>
    <name evidence="11" type="ORF">ACFO0N_18940</name>
</gene>
<comment type="catalytic activity">
    <reaction evidence="7 8">
        <text>a 2'-deoxycytidine in DNA + S-adenosyl-L-methionine = an N(4)-methyl-2'-deoxycytidine in DNA + S-adenosyl-L-homocysteine + H(+)</text>
        <dbReference type="Rhea" id="RHEA:16857"/>
        <dbReference type="Rhea" id="RHEA-COMP:11369"/>
        <dbReference type="Rhea" id="RHEA-COMP:13674"/>
        <dbReference type="ChEBI" id="CHEBI:15378"/>
        <dbReference type="ChEBI" id="CHEBI:57856"/>
        <dbReference type="ChEBI" id="CHEBI:59789"/>
        <dbReference type="ChEBI" id="CHEBI:85452"/>
        <dbReference type="ChEBI" id="CHEBI:137933"/>
        <dbReference type="EC" id="2.1.1.113"/>
    </reaction>
</comment>
<feature type="compositionally biased region" description="Gly residues" evidence="9">
    <location>
        <begin position="212"/>
        <end position="223"/>
    </location>
</feature>
<dbReference type="InterPro" id="IPR002941">
    <property type="entry name" value="DNA_methylase_N4/N6"/>
</dbReference>
<dbReference type="InterPro" id="IPR017985">
    <property type="entry name" value="MeTrfase_CN4_CS"/>
</dbReference>
<keyword evidence="6" id="KW-0238">DNA-binding</keyword>
<evidence type="ECO:0000259" key="10">
    <source>
        <dbReference type="Pfam" id="PF01555"/>
    </source>
</evidence>
<evidence type="ECO:0000256" key="3">
    <source>
        <dbReference type="ARBA" id="ARBA00022679"/>
    </source>
</evidence>
<dbReference type="EC" id="2.1.1.113" evidence="8"/>
<dbReference type="GO" id="GO:0009307">
    <property type="term" value="P:DNA restriction-modification system"/>
    <property type="evidence" value="ECO:0007669"/>
    <property type="project" value="UniProtKB-KW"/>
</dbReference>
<dbReference type="PRINTS" id="PR00508">
    <property type="entry name" value="S21N4MTFRASE"/>
</dbReference>
<feature type="region of interest" description="Disordered" evidence="9">
    <location>
        <begin position="205"/>
        <end position="240"/>
    </location>
</feature>
<dbReference type="AlphaFoldDB" id="A0ABD5PGW2"/>
<evidence type="ECO:0000256" key="5">
    <source>
        <dbReference type="ARBA" id="ARBA00022747"/>
    </source>
</evidence>